<dbReference type="EMBL" id="JAVRBK010000002">
    <property type="protein sequence ID" value="KAK5647820.1"/>
    <property type="molecule type" value="Genomic_DNA"/>
</dbReference>
<sequence>MPNGEKVRRTWMCYSPTRKSLFCFCCRLFPTLTHSEPAFVSEEGFKNWRKLSPRVIDHESSPSHQQSLLKWKELELRHRTGYTLDCTTQVQIQKEQEKWREILKRILDIISFLGKQNLALRGHREGNPFESTQNKGNFLELVKLLSKYDPVLKEHTLRIQLGGAAQPSYLSPKVQNEFINLLGEQVRRRIIQRVKEAKYFL</sequence>
<dbReference type="PANTHER" id="PTHR45749">
    <property type="match status" value="1"/>
</dbReference>
<evidence type="ECO:0000259" key="1">
    <source>
        <dbReference type="Pfam" id="PF14291"/>
    </source>
</evidence>
<evidence type="ECO:0000313" key="2">
    <source>
        <dbReference type="EMBL" id="KAK5647820.1"/>
    </source>
</evidence>
<dbReference type="PANTHER" id="PTHR45749:SF21">
    <property type="entry name" value="DUF4371 DOMAIN-CONTAINING PROTEIN"/>
    <property type="match status" value="1"/>
</dbReference>
<dbReference type="AlphaFoldDB" id="A0AAN7VGJ6"/>
<gene>
    <name evidence="2" type="ORF">RI129_002712</name>
</gene>
<name>A0AAN7VGJ6_9COLE</name>
<dbReference type="Pfam" id="PF14291">
    <property type="entry name" value="DUF4371"/>
    <property type="match status" value="1"/>
</dbReference>
<evidence type="ECO:0000313" key="3">
    <source>
        <dbReference type="Proteomes" id="UP001329430"/>
    </source>
</evidence>
<protein>
    <recommendedName>
        <fullName evidence="1">DUF4371 domain-containing protein</fullName>
    </recommendedName>
</protein>
<proteinExistence type="predicted"/>
<organism evidence="2 3">
    <name type="scientific">Pyrocoelia pectoralis</name>
    <dbReference type="NCBI Taxonomy" id="417401"/>
    <lineage>
        <taxon>Eukaryota</taxon>
        <taxon>Metazoa</taxon>
        <taxon>Ecdysozoa</taxon>
        <taxon>Arthropoda</taxon>
        <taxon>Hexapoda</taxon>
        <taxon>Insecta</taxon>
        <taxon>Pterygota</taxon>
        <taxon>Neoptera</taxon>
        <taxon>Endopterygota</taxon>
        <taxon>Coleoptera</taxon>
        <taxon>Polyphaga</taxon>
        <taxon>Elateriformia</taxon>
        <taxon>Elateroidea</taxon>
        <taxon>Lampyridae</taxon>
        <taxon>Lampyrinae</taxon>
        <taxon>Pyrocoelia</taxon>
    </lineage>
</organism>
<feature type="domain" description="DUF4371" evidence="1">
    <location>
        <begin position="77"/>
        <end position="196"/>
    </location>
</feature>
<comment type="caution">
    <text evidence="2">The sequence shown here is derived from an EMBL/GenBank/DDBJ whole genome shotgun (WGS) entry which is preliminary data.</text>
</comment>
<accession>A0AAN7VGJ6</accession>
<keyword evidence="3" id="KW-1185">Reference proteome</keyword>
<dbReference type="Proteomes" id="UP001329430">
    <property type="component" value="Chromosome 2"/>
</dbReference>
<dbReference type="InterPro" id="IPR025398">
    <property type="entry name" value="DUF4371"/>
</dbReference>
<reference evidence="2 3" key="1">
    <citation type="journal article" date="2024" name="Insects">
        <title>An Improved Chromosome-Level Genome Assembly of the Firefly Pyrocoelia pectoralis.</title>
        <authorList>
            <person name="Fu X."/>
            <person name="Meyer-Rochow V.B."/>
            <person name="Ballantyne L."/>
            <person name="Zhu X."/>
        </authorList>
    </citation>
    <scope>NUCLEOTIDE SEQUENCE [LARGE SCALE GENOMIC DNA]</scope>
    <source>
        <strain evidence="2">XCY_ONT2</strain>
    </source>
</reference>